<name>A0AAD1U6X3_EUPCR</name>
<gene>
    <name evidence="1" type="ORF">ECRASSUSDP1_LOCUS4393</name>
</gene>
<comment type="caution">
    <text evidence="1">The sequence shown here is derived from an EMBL/GenBank/DDBJ whole genome shotgun (WGS) entry which is preliminary data.</text>
</comment>
<accession>A0AAD1U6X3</accession>
<dbReference type="Proteomes" id="UP001295684">
    <property type="component" value="Unassembled WGS sequence"/>
</dbReference>
<dbReference type="AlphaFoldDB" id="A0AAD1U6X3"/>
<keyword evidence="2" id="KW-1185">Reference proteome</keyword>
<organism evidence="1 2">
    <name type="scientific">Euplotes crassus</name>
    <dbReference type="NCBI Taxonomy" id="5936"/>
    <lineage>
        <taxon>Eukaryota</taxon>
        <taxon>Sar</taxon>
        <taxon>Alveolata</taxon>
        <taxon>Ciliophora</taxon>
        <taxon>Intramacronucleata</taxon>
        <taxon>Spirotrichea</taxon>
        <taxon>Hypotrichia</taxon>
        <taxon>Euplotida</taxon>
        <taxon>Euplotidae</taxon>
        <taxon>Moneuplotes</taxon>
    </lineage>
</organism>
<sequence length="129" mass="14692">MCLPHSLKDIWSDDLVSCEGSDECSPQMPKVTHQFENTLRDNKGKPHNKDLYWKVKTPSNNKLDGPLDGDVQQGSFLLGSTALEICTSRHKKTKAKTYTFSPSRRYLDKKQVKLLRKIPSSDILQMLLT</sequence>
<proteinExistence type="predicted"/>
<evidence type="ECO:0000313" key="1">
    <source>
        <dbReference type="EMBL" id="CAI2363063.1"/>
    </source>
</evidence>
<evidence type="ECO:0000313" key="2">
    <source>
        <dbReference type="Proteomes" id="UP001295684"/>
    </source>
</evidence>
<protein>
    <submittedName>
        <fullName evidence="1">Uncharacterized protein</fullName>
    </submittedName>
</protein>
<reference evidence="1" key="1">
    <citation type="submission" date="2023-07" db="EMBL/GenBank/DDBJ databases">
        <authorList>
            <consortium name="AG Swart"/>
            <person name="Singh M."/>
            <person name="Singh A."/>
            <person name="Seah K."/>
            <person name="Emmerich C."/>
        </authorList>
    </citation>
    <scope>NUCLEOTIDE SEQUENCE</scope>
    <source>
        <strain evidence="1">DP1</strain>
    </source>
</reference>
<dbReference type="EMBL" id="CAMPGE010004216">
    <property type="protein sequence ID" value="CAI2363063.1"/>
    <property type="molecule type" value="Genomic_DNA"/>
</dbReference>